<dbReference type="Proteomes" id="UP000663855">
    <property type="component" value="Unassembled WGS sequence"/>
</dbReference>
<dbReference type="EMBL" id="CAJNOV010005574">
    <property type="protein sequence ID" value="CAF1215887.1"/>
    <property type="molecule type" value="Genomic_DNA"/>
</dbReference>
<evidence type="ECO:0000256" key="1">
    <source>
        <dbReference type="SAM" id="SignalP"/>
    </source>
</evidence>
<proteinExistence type="predicted"/>
<keyword evidence="1" id="KW-0732">Signal</keyword>
<feature type="signal peptide" evidence="1">
    <location>
        <begin position="1"/>
        <end position="19"/>
    </location>
</feature>
<sequence length="988" mass="111157">MLAFVLCLFVIIEVRVAIARPKFDSTMHLTANKLKTFNSTTGLPIHLDVFRQTINITESDTKRLTSFSNNIRQLKLNSDVKLHSNACIALDPIESLELVQCLHERQQSLVLTFKSSADANLIYKQWIKSDAKFINGGPEWGCRNVTTQGLIVIFQRISTFRLADTKIVIETFKDTNISPFLCFADISMNLTWEQASVTTKPSSTPTSTSKTTVPVASSRSLFDAWSFNAQQPRSDEIFYPGQNVDISWLYSNIDGTTRLTIVLCRKRILIDAEISTVNTKINSVLSSFTIPANLETSSNDQYYFSFRFSLSLIPYRRTSALFYIPTQPSIVPRTPPSANEVFYPGDIVPLSWQSVNFAVTTQIIVRFCRVRSIIPDSTLATFTVLATTNAYNYTISSTLDRADNDKYYYFEFDYCTSWLSMNCKKATNNFFIPSRPYLRPTFPDIGDWFSPLQTLTLKWASANFASTNDLLTIKLRRYNFLLPDSDVDTFTCTVSSSGSCTRTLPAVDKSLSDYYFEFNWCKNWYSTDCTTESNRFSIPTHTIGSWNYDVQRGQALSSKTVYLSSCSSLCPTDDAALSYLCLICNQGRSMSILVNCTNCWAAYDYSIVQMDLVRNGNSPSLDKITVRMNSRVSINVDFTVQADYQRSFDGWLPLPTIPIGPSIIIAIGSIKVGVGLSFSPSISWNITVDTMGNLTAGVDYTWQTNLTLVSTPGNTSKEYTQSLMRNIHPIQGDFQANLLVDFAYQPGLELTVGIFTVSLGTNVYIIFESVWHYPPFAALSTSIFDWNSQKIAPIHLSFPSNSCLTNHFSRYHTMYGLRDTQISIGFDQVSTLVSVFTDFQLSWSSQSLLDLGPYELSSGCMFQACLNTDAPKTIYLVLNRQFNGFNDTSDKYLPRAVVNDLAYALDVSLTRIFYNSTFGVQQSQRTGMMIIFLPSDSSLSDNLTVDLLVQRFQNQISNTKSLLYSGLVTNSLDLTQTLNMNSFRPLQL</sequence>
<evidence type="ECO:0000313" key="3">
    <source>
        <dbReference type="Proteomes" id="UP000663855"/>
    </source>
</evidence>
<feature type="chain" id="PRO_5032317665" evidence="1">
    <location>
        <begin position="20"/>
        <end position="988"/>
    </location>
</feature>
<gene>
    <name evidence="2" type="ORF">CJN711_LOCUS12749</name>
</gene>
<name>A0A814XHN5_9BILA</name>
<organism evidence="2 3">
    <name type="scientific">Rotaria magnacalcarata</name>
    <dbReference type="NCBI Taxonomy" id="392030"/>
    <lineage>
        <taxon>Eukaryota</taxon>
        <taxon>Metazoa</taxon>
        <taxon>Spiralia</taxon>
        <taxon>Gnathifera</taxon>
        <taxon>Rotifera</taxon>
        <taxon>Eurotatoria</taxon>
        <taxon>Bdelloidea</taxon>
        <taxon>Philodinida</taxon>
        <taxon>Philodinidae</taxon>
        <taxon>Rotaria</taxon>
    </lineage>
</organism>
<comment type="caution">
    <text evidence="2">The sequence shown here is derived from an EMBL/GenBank/DDBJ whole genome shotgun (WGS) entry which is preliminary data.</text>
</comment>
<reference evidence="2" key="1">
    <citation type="submission" date="2021-02" db="EMBL/GenBank/DDBJ databases">
        <authorList>
            <person name="Nowell W R."/>
        </authorList>
    </citation>
    <scope>NUCLEOTIDE SEQUENCE</scope>
</reference>
<accession>A0A814XHN5</accession>
<evidence type="ECO:0000313" key="2">
    <source>
        <dbReference type="EMBL" id="CAF1215887.1"/>
    </source>
</evidence>
<dbReference type="AlphaFoldDB" id="A0A814XHN5"/>
<protein>
    <submittedName>
        <fullName evidence="2">Uncharacterized protein</fullName>
    </submittedName>
</protein>